<evidence type="ECO:0000313" key="1">
    <source>
        <dbReference type="Ensembl" id="ENSSGRP00000046105.1"/>
    </source>
</evidence>
<proteinExistence type="predicted"/>
<dbReference type="InParanoid" id="A0A672N6X2"/>
<dbReference type="Ensembl" id="ENSSGRT00000049328.1">
    <property type="protein sequence ID" value="ENSSGRP00000046105.1"/>
    <property type="gene ID" value="ENSSGRG00000024701.1"/>
</dbReference>
<reference evidence="1" key="2">
    <citation type="submission" date="2025-09" db="UniProtKB">
        <authorList>
            <consortium name="Ensembl"/>
        </authorList>
    </citation>
    <scope>IDENTIFICATION</scope>
</reference>
<evidence type="ECO:0000313" key="2">
    <source>
        <dbReference type="Proteomes" id="UP000472262"/>
    </source>
</evidence>
<sequence length="116" mass="13076">IALGQLGLRYDPINESNTFTSGDIVEGRVVLELTGDANVRWTEKSGDDERTYRDRERYFKLNEASLQLSCNSCCTNALCSSDGSVIRPGRHIFLLRFQLPRQSVILLKNSSLSHLQ</sequence>
<dbReference type="InterPro" id="IPR014752">
    <property type="entry name" value="Arrestin-like_C"/>
</dbReference>
<keyword evidence="2" id="KW-1185">Reference proteome</keyword>
<accession>A0A672N6X2</accession>
<protein>
    <recommendedName>
        <fullName evidence="3">Arrestin-like N-terminal domain-containing protein</fullName>
    </recommendedName>
</protein>
<evidence type="ECO:0008006" key="3">
    <source>
        <dbReference type="Google" id="ProtNLM"/>
    </source>
</evidence>
<reference evidence="1" key="1">
    <citation type="submission" date="2025-08" db="UniProtKB">
        <authorList>
            <consortium name="Ensembl"/>
        </authorList>
    </citation>
    <scope>IDENTIFICATION</scope>
</reference>
<dbReference type="Gene3D" id="2.60.40.640">
    <property type="match status" value="1"/>
</dbReference>
<organism evidence="1 2">
    <name type="scientific">Sinocyclocheilus grahami</name>
    <name type="common">Dianchi golden-line fish</name>
    <name type="synonym">Barbus grahami</name>
    <dbReference type="NCBI Taxonomy" id="75366"/>
    <lineage>
        <taxon>Eukaryota</taxon>
        <taxon>Metazoa</taxon>
        <taxon>Chordata</taxon>
        <taxon>Craniata</taxon>
        <taxon>Vertebrata</taxon>
        <taxon>Euteleostomi</taxon>
        <taxon>Actinopterygii</taxon>
        <taxon>Neopterygii</taxon>
        <taxon>Teleostei</taxon>
        <taxon>Ostariophysi</taxon>
        <taxon>Cypriniformes</taxon>
        <taxon>Cyprinidae</taxon>
        <taxon>Cyprininae</taxon>
        <taxon>Sinocyclocheilus</taxon>
    </lineage>
</organism>
<name>A0A672N6X2_SINGR</name>
<dbReference type="AlphaFoldDB" id="A0A672N6X2"/>
<dbReference type="Proteomes" id="UP000472262">
    <property type="component" value="Unassembled WGS sequence"/>
</dbReference>